<feature type="region of interest" description="Disordered" evidence="2">
    <location>
        <begin position="1"/>
        <end position="40"/>
    </location>
</feature>
<feature type="domain" description="MobA/VirD2-like nuclease" evidence="3">
    <location>
        <begin position="30"/>
        <end position="163"/>
    </location>
</feature>
<dbReference type="RefSeq" id="WP_160561781.1">
    <property type="nucleotide sequence ID" value="NZ_QZDT01000050.1"/>
</dbReference>
<evidence type="ECO:0000313" key="5">
    <source>
        <dbReference type="Proteomes" id="UP001154420"/>
    </source>
</evidence>
<dbReference type="Proteomes" id="UP001154420">
    <property type="component" value="Unassembled WGS sequence"/>
</dbReference>
<name>A0A9X5GT85_9FIRM</name>
<feature type="compositionally biased region" description="Basic and acidic residues" evidence="2">
    <location>
        <begin position="22"/>
        <end position="36"/>
    </location>
</feature>
<dbReference type="OrthoDB" id="9763513at2"/>
<dbReference type="Pfam" id="PF03432">
    <property type="entry name" value="Relaxase"/>
    <property type="match status" value="1"/>
</dbReference>
<accession>A0A9X5GT85</accession>
<feature type="coiled-coil region" evidence="1">
    <location>
        <begin position="410"/>
        <end position="437"/>
    </location>
</feature>
<evidence type="ECO:0000256" key="1">
    <source>
        <dbReference type="SAM" id="Coils"/>
    </source>
</evidence>
<keyword evidence="5" id="KW-1185">Reference proteome</keyword>
<evidence type="ECO:0000259" key="3">
    <source>
        <dbReference type="Pfam" id="PF03432"/>
    </source>
</evidence>
<sequence>MAISNILPRKIMKNRTRQQSMAERHDYDQKEEKTDGGELVSSYMCSPETAAEEFEISKKLYAQLTGRSQSEKHDIIMYRIIQSFKPDEISPEEAHKIGCELAMKFTGGQHQFVVATHTDKRHIHTHIEFNSTNLNCDAKFQNVKNSAFILRRMNDELCRAHGLSVIENPKKKAKSQKEMAAAQYGISHKKQLQQTIDKVLPECNHYEEFLAKMRAEGYEVVDGKNPGFRLPGWERPARVNRLGGDYTKTALRARITSQRGRLAAGKTAPKRTGRKVNLLIDIQAKLAAGKGAGYERWAKIFNLKEAAKTLNFLMENGLADYDELALRAAQAEDGFNAASQKIKQLEARMAGVAKLKTHIIQYSKTREVYAAYKKSRHKKEFLAEHGAEIAQHEAAKKAFDALDGKAIPKVAQLSAEYAALLEEKREQYEQYKALRQDMITYQTALRNVDKILRLEPPEQAQEKEQPKPER</sequence>
<dbReference type="AlphaFoldDB" id="A0A9X5GT85"/>
<dbReference type="Gene3D" id="3.30.930.30">
    <property type="match status" value="1"/>
</dbReference>
<organism evidence="4 5">
    <name type="scientific">Parablautia muri</name>
    <dbReference type="NCBI Taxonomy" id="2320879"/>
    <lineage>
        <taxon>Bacteria</taxon>
        <taxon>Bacillati</taxon>
        <taxon>Bacillota</taxon>
        <taxon>Clostridia</taxon>
        <taxon>Lachnospirales</taxon>
        <taxon>Lachnospiraceae</taxon>
        <taxon>Parablautia</taxon>
    </lineage>
</organism>
<evidence type="ECO:0000313" key="4">
    <source>
        <dbReference type="EMBL" id="NBJ94778.1"/>
    </source>
</evidence>
<reference evidence="4" key="1">
    <citation type="submission" date="2018-09" db="EMBL/GenBank/DDBJ databases">
        <title>Murine metabolic-syndrome-specific gut microbial biobank.</title>
        <authorList>
            <person name="Liu C."/>
        </authorList>
    </citation>
    <scope>NUCLEOTIDE SEQUENCE</scope>
    <source>
        <strain evidence="4">D42-62</strain>
    </source>
</reference>
<protein>
    <recommendedName>
        <fullName evidence="3">MobA/VirD2-like nuclease domain-containing protein</fullName>
    </recommendedName>
</protein>
<dbReference type="InterPro" id="IPR005094">
    <property type="entry name" value="Endonuclease_MobA/VirD2"/>
</dbReference>
<keyword evidence="1" id="KW-0175">Coiled coil</keyword>
<evidence type="ECO:0000256" key="2">
    <source>
        <dbReference type="SAM" id="MobiDB-lite"/>
    </source>
</evidence>
<gene>
    <name evidence="4" type="ORF">D5281_19910</name>
</gene>
<dbReference type="EMBL" id="QZDT01000050">
    <property type="protein sequence ID" value="NBJ94778.1"/>
    <property type="molecule type" value="Genomic_DNA"/>
</dbReference>
<proteinExistence type="predicted"/>
<comment type="caution">
    <text evidence="4">The sequence shown here is derived from an EMBL/GenBank/DDBJ whole genome shotgun (WGS) entry which is preliminary data.</text>
</comment>